<dbReference type="InterPro" id="IPR029068">
    <property type="entry name" value="Glyas_Bleomycin-R_OHBP_Dase"/>
</dbReference>
<dbReference type="Gene3D" id="3.10.180.10">
    <property type="entry name" value="2,3-Dihydroxybiphenyl 1,2-Dioxygenase, domain 1"/>
    <property type="match status" value="1"/>
</dbReference>
<evidence type="ECO:0000313" key="3">
    <source>
        <dbReference type="Proteomes" id="UP001144036"/>
    </source>
</evidence>
<evidence type="ECO:0000313" key="2">
    <source>
        <dbReference type="EMBL" id="MDA0635888.1"/>
    </source>
</evidence>
<reference evidence="2" key="1">
    <citation type="submission" date="2022-11" db="EMBL/GenBank/DDBJ databases">
        <title>Nonomuraea corallina sp. nov., a new species of the genus Nonomuraea isolated from sea side sediment in Thai sea.</title>
        <authorList>
            <person name="Ngamcharungchit C."/>
            <person name="Matsumoto A."/>
            <person name="Suriyachadkun C."/>
            <person name="Panbangred W."/>
            <person name="Inahashi Y."/>
            <person name="Intra B."/>
        </authorList>
    </citation>
    <scope>NUCLEOTIDE SEQUENCE</scope>
    <source>
        <strain evidence="2">MCN248</strain>
    </source>
</reference>
<name>A0ABT4SFA2_9ACTN</name>
<dbReference type="Proteomes" id="UP001144036">
    <property type="component" value="Unassembled WGS sequence"/>
</dbReference>
<proteinExistence type="predicted"/>
<feature type="domain" description="VOC" evidence="1">
    <location>
        <begin position="5"/>
        <end position="135"/>
    </location>
</feature>
<gene>
    <name evidence="2" type="ORF">OUY22_20905</name>
</gene>
<comment type="caution">
    <text evidence="2">The sequence shown here is derived from an EMBL/GenBank/DDBJ whole genome shotgun (WGS) entry which is preliminary data.</text>
</comment>
<sequence>MTAYSLDHVALAVRHWAQAGPVLAGRFGGRWRSGYEQGDAFHPAQVEYANDMRIELLAPGSDPSSFVRRFLDGAGVRARPHHITFKVYDIRDTLAVARAAGFEPILVNLEYEQWQEAFLHPRDTGLGFLVQMVQAAEMPETLAADYPGLHRTPPWPEPPAAPAALPAVAGRISRWDLARRVLHDILGGAETALEREVSRFTWPAGADLVLATGEESGLRALAFRGDGTASWELADVLRAAGDEPVVPELGIRVTDLASQRVAS</sequence>
<dbReference type="SUPFAM" id="SSF54593">
    <property type="entry name" value="Glyoxalase/Bleomycin resistance protein/Dihydroxybiphenyl dioxygenase"/>
    <property type="match status" value="1"/>
</dbReference>
<dbReference type="RefSeq" id="WP_270156750.1">
    <property type="nucleotide sequence ID" value="NZ_JAPNNL010000085.1"/>
</dbReference>
<dbReference type="Pfam" id="PF13669">
    <property type="entry name" value="Glyoxalase_4"/>
    <property type="match status" value="1"/>
</dbReference>
<dbReference type="EMBL" id="JAPNNL010000085">
    <property type="protein sequence ID" value="MDA0635888.1"/>
    <property type="molecule type" value="Genomic_DNA"/>
</dbReference>
<protein>
    <submittedName>
        <fullName evidence="2">VOC family protein</fullName>
    </submittedName>
</protein>
<dbReference type="PROSITE" id="PS51819">
    <property type="entry name" value="VOC"/>
    <property type="match status" value="1"/>
</dbReference>
<accession>A0ABT4SFA2</accession>
<evidence type="ECO:0000259" key="1">
    <source>
        <dbReference type="PROSITE" id="PS51819"/>
    </source>
</evidence>
<organism evidence="2 3">
    <name type="scientific">Nonomuraea corallina</name>
    <dbReference type="NCBI Taxonomy" id="2989783"/>
    <lineage>
        <taxon>Bacteria</taxon>
        <taxon>Bacillati</taxon>
        <taxon>Actinomycetota</taxon>
        <taxon>Actinomycetes</taxon>
        <taxon>Streptosporangiales</taxon>
        <taxon>Streptosporangiaceae</taxon>
        <taxon>Nonomuraea</taxon>
    </lineage>
</organism>
<dbReference type="InterPro" id="IPR037523">
    <property type="entry name" value="VOC_core"/>
</dbReference>
<keyword evidence="3" id="KW-1185">Reference proteome</keyword>